<gene>
    <name evidence="2" type="ORF">L2422_06710</name>
</gene>
<feature type="region of interest" description="Disordered" evidence="1">
    <location>
        <begin position="1"/>
        <end position="27"/>
    </location>
</feature>
<dbReference type="Gene3D" id="3.30.1330.70">
    <property type="entry name" value="Holliday junction resolvase RusA"/>
    <property type="match status" value="1"/>
</dbReference>
<evidence type="ECO:0000313" key="2">
    <source>
        <dbReference type="EMBL" id="MCZ3845184.1"/>
    </source>
</evidence>
<proteinExistence type="predicted"/>
<name>A0AAP3GXB7_9LACO</name>
<dbReference type="Pfam" id="PF05866">
    <property type="entry name" value="RusA"/>
    <property type="match status" value="1"/>
</dbReference>
<dbReference type="InterPro" id="IPR008822">
    <property type="entry name" value="Endonuclease_RusA-like"/>
</dbReference>
<evidence type="ECO:0000313" key="3">
    <source>
        <dbReference type="Proteomes" id="UP001213015"/>
    </source>
</evidence>
<reference evidence="2" key="1">
    <citation type="submission" date="2022-01" db="EMBL/GenBank/DDBJ databases">
        <title>VMRC isolate genome collection.</title>
        <authorList>
            <person name="France M."/>
            <person name="Rutt L."/>
            <person name="Humphrys M."/>
            <person name="Ravel J."/>
        </authorList>
    </citation>
    <scope>NUCLEOTIDE SEQUENCE</scope>
    <source>
        <strain evidence="2">C0127B5</strain>
    </source>
</reference>
<dbReference type="GO" id="GO:0006281">
    <property type="term" value="P:DNA repair"/>
    <property type="evidence" value="ECO:0007669"/>
    <property type="project" value="InterPro"/>
</dbReference>
<dbReference type="GO" id="GO:0006310">
    <property type="term" value="P:DNA recombination"/>
    <property type="evidence" value="ECO:0007669"/>
    <property type="project" value="InterPro"/>
</dbReference>
<organism evidence="2 3">
    <name type="scientific">Lactobacillus mulieris</name>
    <dbReference type="NCBI Taxonomy" id="2508708"/>
    <lineage>
        <taxon>Bacteria</taxon>
        <taxon>Bacillati</taxon>
        <taxon>Bacillota</taxon>
        <taxon>Bacilli</taxon>
        <taxon>Lactobacillales</taxon>
        <taxon>Lactobacillaceae</taxon>
        <taxon>Lactobacillus</taxon>
    </lineage>
</organism>
<comment type="caution">
    <text evidence="2">The sequence shown here is derived from an EMBL/GenBank/DDBJ whole genome shotgun (WGS) entry which is preliminary data.</text>
</comment>
<sequence length="135" mass="15187">MEISFSIDGKPFGKERPRPNRTGHGVYTPERTKMYEYKVAQSASLAFFDEPLDSDIRVCISAYFGVAKSDSKRKKQAKISGEIRPARTPDADNIAKAVLDGMNGVVYKDDKQVIELKVTKQYAEKPRVDVTIEEI</sequence>
<dbReference type="Proteomes" id="UP001213015">
    <property type="component" value="Unassembled WGS sequence"/>
</dbReference>
<dbReference type="InterPro" id="IPR036614">
    <property type="entry name" value="RusA-like_sf"/>
</dbReference>
<evidence type="ECO:0000256" key="1">
    <source>
        <dbReference type="SAM" id="MobiDB-lite"/>
    </source>
</evidence>
<dbReference type="EMBL" id="JAKHLF010000011">
    <property type="protein sequence ID" value="MCZ3845184.1"/>
    <property type="molecule type" value="Genomic_DNA"/>
</dbReference>
<accession>A0AAP3GXB7</accession>
<protein>
    <submittedName>
        <fullName evidence="2">RusA family crossover junction endodeoxyribonuclease</fullName>
    </submittedName>
</protein>
<dbReference type="AlphaFoldDB" id="A0AAP3GXB7"/>
<dbReference type="RefSeq" id="WP_144852269.1">
    <property type="nucleotide sequence ID" value="NZ_JAKHFC010000019.1"/>
</dbReference>
<dbReference type="SUPFAM" id="SSF103084">
    <property type="entry name" value="Holliday junction resolvase RusA"/>
    <property type="match status" value="1"/>
</dbReference>
<dbReference type="GO" id="GO:0000287">
    <property type="term" value="F:magnesium ion binding"/>
    <property type="evidence" value="ECO:0007669"/>
    <property type="project" value="InterPro"/>
</dbReference>